<feature type="region of interest" description="Disordered" evidence="2">
    <location>
        <begin position="156"/>
        <end position="180"/>
    </location>
</feature>
<comment type="caution">
    <text evidence="3">The sequence shown here is derived from an EMBL/GenBank/DDBJ whole genome shotgun (WGS) entry which is preliminary data.</text>
</comment>
<organism evidence="3 4">
    <name type="scientific">Paraglomus brasilianum</name>
    <dbReference type="NCBI Taxonomy" id="144538"/>
    <lineage>
        <taxon>Eukaryota</taxon>
        <taxon>Fungi</taxon>
        <taxon>Fungi incertae sedis</taxon>
        <taxon>Mucoromycota</taxon>
        <taxon>Glomeromycotina</taxon>
        <taxon>Glomeromycetes</taxon>
        <taxon>Paraglomerales</taxon>
        <taxon>Paraglomeraceae</taxon>
        <taxon>Paraglomus</taxon>
    </lineage>
</organism>
<evidence type="ECO:0000313" key="4">
    <source>
        <dbReference type="Proteomes" id="UP000789739"/>
    </source>
</evidence>
<dbReference type="OrthoDB" id="2370131at2759"/>
<feature type="compositionally biased region" description="Polar residues" evidence="2">
    <location>
        <begin position="159"/>
        <end position="170"/>
    </location>
</feature>
<sequence>VRIKGLEKNKIDTTTLKTENDELKARVAKLEQKQLQNDKEETNLIAKLDNYTRETNQSSVNTASYEANSNDTPVQIVSQNKNVIFLTTDESNDTSAKQAQPNSTRLTPLQSNKTQCSISLICAKPKSSEDKEMIDFLDRKEKEGIRDMMIKRNREKKLLQNNEASASRDQNVPEPIDQTISSENGAHCFTIIEIPYNQKVEQGLRHE</sequence>
<dbReference type="AlphaFoldDB" id="A0A9N9B9Y8"/>
<evidence type="ECO:0000313" key="3">
    <source>
        <dbReference type="EMBL" id="CAG8558742.1"/>
    </source>
</evidence>
<protein>
    <submittedName>
        <fullName evidence="3">9207_t:CDS:1</fullName>
    </submittedName>
</protein>
<dbReference type="EMBL" id="CAJVPI010000642">
    <property type="protein sequence ID" value="CAG8558742.1"/>
    <property type="molecule type" value="Genomic_DNA"/>
</dbReference>
<feature type="coiled-coil region" evidence="1">
    <location>
        <begin position="13"/>
        <end position="40"/>
    </location>
</feature>
<proteinExistence type="predicted"/>
<keyword evidence="1" id="KW-0175">Coiled coil</keyword>
<name>A0A9N9B9Y8_9GLOM</name>
<dbReference type="Proteomes" id="UP000789739">
    <property type="component" value="Unassembled WGS sequence"/>
</dbReference>
<feature type="non-terminal residue" evidence="3">
    <location>
        <position position="1"/>
    </location>
</feature>
<evidence type="ECO:0000256" key="1">
    <source>
        <dbReference type="SAM" id="Coils"/>
    </source>
</evidence>
<feature type="compositionally biased region" description="Polar residues" evidence="2">
    <location>
        <begin position="93"/>
        <end position="110"/>
    </location>
</feature>
<accession>A0A9N9B9Y8</accession>
<feature type="region of interest" description="Disordered" evidence="2">
    <location>
        <begin position="91"/>
        <end position="110"/>
    </location>
</feature>
<evidence type="ECO:0000256" key="2">
    <source>
        <dbReference type="SAM" id="MobiDB-lite"/>
    </source>
</evidence>
<gene>
    <name evidence="3" type="ORF">PBRASI_LOCUS5476</name>
</gene>
<reference evidence="3" key="1">
    <citation type="submission" date="2021-06" db="EMBL/GenBank/DDBJ databases">
        <authorList>
            <person name="Kallberg Y."/>
            <person name="Tangrot J."/>
            <person name="Rosling A."/>
        </authorList>
    </citation>
    <scope>NUCLEOTIDE SEQUENCE</scope>
    <source>
        <strain evidence="3">BR232B</strain>
    </source>
</reference>
<keyword evidence="4" id="KW-1185">Reference proteome</keyword>